<dbReference type="PANTHER" id="PTHR23511:SF35">
    <property type="entry name" value="MAJOR FACILITATOR SUPERFAMILY (MFS) PROFILE DOMAIN-CONTAINING PROTEIN"/>
    <property type="match status" value="1"/>
</dbReference>
<feature type="transmembrane region" description="Helical" evidence="7">
    <location>
        <begin position="404"/>
        <end position="422"/>
    </location>
</feature>
<organism evidence="9 10">
    <name type="scientific">Periplaneta americana</name>
    <name type="common">American cockroach</name>
    <name type="synonym">Blatta americana</name>
    <dbReference type="NCBI Taxonomy" id="6978"/>
    <lineage>
        <taxon>Eukaryota</taxon>
        <taxon>Metazoa</taxon>
        <taxon>Ecdysozoa</taxon>
        <taxon>Arthropoda</taxon>
        <taxon>Hexapoda</taxon>
        <taxon>Insecta</taxon>
        <taxon>Pterygota</taxon>
        <taxon>Neoptera</taxon>
        <taxon>Polyneoptera</taxon>
        <taxon>Dictyoptera</taxon>
        <taxon>Blattodea</taxon>
        <taxon>Blattoidea</taxon>
        <taxon>Blattidae</taxon>
        <taxon>Blattinae</taxon>
        <taxon>Periplaneta</taxon>
    </lineage>
</organism>
<comment type="similarity">
    <text evidence="2">Belongs to the major facilitator superfamily.</text>
</comment>
<evidence type="ECO:0000256" key="1">
    <source>
        <dbReference type="ARBA" id="ARBA00004141"/>
    </source>
</evidence>
<evidence type="ECO:0000256" key="2">
    <source>
        <dbReference type="ARBA" id="ARBA00008335"/>
    </source>
</evidence>
<name>A0ABQ8T192_PERAM</name>
<feature type="transmembrane region" description="Helical" evidence="7">
    <location>
        <begin position="109"/>
        <end position="133"/>
    </location>
</feature>
<evidence type="ECO:0000256" key="6">
    <source>
        <dbReference type="ARBA" id="ARBA00023136"/>
    </source>
</evidence>
<sequence>MGMWLHNFIISEFENGGKTESSEVNFEEAVALTGQGKFHYVLQLGCGMCLISMSAEILNTAYLLPSAECDFNMTSSDKGMLSAVCYIGMIVSSHLWGFMADTRGRRHTLVWTLLLDGFCALASSFSHAYWLFILLRFFNGFFICGPSAVVYAYMGVAWVIISQPWSVELPLYTYHSWRVFVVVCSLPSFITALLFLFWLPESPKFLLSQNKEEEALDVLRYMYAMNTGQQPQHYKVKSLKRELRLEEDTNYKHNLRSLTGILRLMWSQTKPLFLPPHLINTLLGCSLMFGIFASFNGFLLWLPEMFNRLADYADIHPGVSATVCEAISTLAGNITTHTEAFESNMTVINVSLSPPGTESLPLNGTCSSEVASTVFMKSLIIGGSSAIANIACVFLITRMGKKNILVTCMIVSGLSGVALLFAQSATGVLILSSILEGLTLTSPTVLNSILVDIFPTHLRAMAVCVSMLMGRVGTVVSSIILGILLEVNCILVFIALGGVLVGCGVLGFFLPSPWRWRIR</sequence>
<dbReference type="InterPro" id="IPR005828">
    <property type="entry name" value="MFS_sugar_transport-like"/>
</dbReference>
<dbReference type="PANTHER" id="PTHR23511">
    <property type="entry name" value="SYNAPTIC VESICLE GLYCOPROTEIN 2"/>
    <property type="match status" value="1"/>
</dbReference>
<dbReference type="Proteomes" id="UP001148838">
    <property type="component" value="Unassembled WGS sequence"/>
</dbReference>
<dbReference type="InterPro" id="IPR020846">
    <property type="entry name" value="MFS_dom"/>
</dbReference>
<evidence type="ECO:0000256" key="7">
    <source>
        <dbReference type="SAM" id="Phobius"/>
    </source>
</evidence>
<dbReference type="Gene3D" id="1.20.1250.20">
    <property type="entry name" value="MFS general substrate transporter like domains"/>
    <property type="match status" value="1"/>
</dbReference>
<dbReference type="EMBL" id="JAJSOF020000017">
    <property type="protein sequence ID" value="KAJ4439687.1"/>
    <property type="molecule type" value="Genomic_DNA"/>
</dbReference>
<dbReference type="Pfam" id="PF07690">
    <property type="entry name" value="MFS_1"/>
    <property type="match status" value="2"/>
</dbReference>
<evidence type="ECO:0000256" key="5">
    <source>
        <dbReference type="ARBA" id="ARBA00022989"/>
    </source>
</evidence>
<keyword evidence="4 7" id="KW-0812">Transmembrane</keyword>
<dbReference type="Pfam" id="PF00083">
    <property type="entry name" value="Sugar_tr"/>
    <property type="match status" value="1"/>
</dbReference>
<gene>
    <name evidence="9" type="ORF">ANN_07815</name>
</gene>
<feature type="transmembrane region" description="Helical" evidence="7">
    <location>
        <begin position="462"/>
        <end position="484"/>
    </location>
</feature>
<feature type="transmembrane region" description="Helical" evidence="7">
    <location>
        <begin position="490"/>
        <end position="510"/>
    </location>
</feature>
<feature type="transmembrane region" description="Helical" evidence="7">
    <location>
        <begin position="177"/>
        <end position="199"/>
    </location>
</feature>
<dbReference type="InterPro" id="IPR036259">
    <property type="entry name" value="MFS_trans_sf"/>
</dbReference>
<keyword evidence="10" id="KW-1185">Reference proteome</keyword>
<reference evidence="9 10" key="1">
    <citation type="journal article" date="2022" name="Allergy">
        <title>Genome assembly and annotation of Periplaneta americana reveal a comprehensive cockroach allergen profile.</title>
        <authorList>
            <person name="Wang L."/>
            <person name="Xiong Q."/>
            <person name="Saelim N."/>
            <person name="Wang L."/>
            <person name="Nong W."/>
            <person name="Wan A.T."/>
            <person name="Shi M."/>
            <person name="Liu X."/>
            <person name="Cao Q."/>
            <person name="Hui J.H.L."/>
            <person name="Sookrung N."/>
            <person name="Leung T.F."/>
            <person name="Tungtrongchitr A."/>
            <person name="Tsui S.K.W."/>
        </authorList>
    </citation>
    <scope>NUCLEOTIDE SEQUENCE [LARGE SCALE GENOMIC DNA]</scope>
    <source>
        <strain evidence="9">PWHHKU_190912</strain>
    </source>
</reference>
<keyword evidence="3" id="KW-0813">Transport</keyword>
<comment type="caution">
    <text evidence="9">The sequence shown here is derived from an EMBL/GenBank/DDBJ whole genome shotgun (WGS) entry which is preliminary data.</text>
</comment>
<evidence type="ECO:0000313" key="9">
    <source>
        <dbReference type="EMBL" id="KAJ4439687.1"/>
    </source>
</evidence>
<protein>
    <recommendedName>
        <fullName evidence="8">Major facilitator superfamily (MFS) profile domain-containing protein</fullName>
    </recommendedName>
</protein>
<feature type="transmembrane region" description="Helical" evidence="7">
    <location>
        <begin position="79"/>
        <end position="97"/>
    </location>
</feature>
<keyword evidence="5 7" id="KW-1133">Transmembrane helix</keyword>
<accession>A0ABQ8T192</accession>
<keyword evidence="6 7" id="KW-0472">Membrane</keyword>
<dbReference type="InterPro" id="IPR011701">
    <property type="entry name" value="MFS"/>
</dbReference>
<proteinExistence type="inferred from homology"/>
<evidence type="ECO:0000259" key="8">
    <source>
        <dbReference type="PROSITE" id="PS50850"/>
    </source>
</evidence>
<dbReference type="PROSITE" id="PS50850">
    <property type="entry name" value="MFS"/>
    <property type="match status" value="1"/>
</dbReference>
<feature type="transmembrane region" description="Helical" evidence="7">
    <location>
        <begin position="278"/>
        <end position="302"/>
    </location>
</feature>
<evidence type="ECO:0000256" key="3">
    <source>
        <dbReference type="ARBA" id="ARBA00022448"/>
    </source>
</evidence>
<evidence type="ECO:0000256" key="4">
    <source>
        <dbReference type="ARBA" id="ARBA00022692"/>
    </source>
</evidence>
<feature type="transmembrane region" description="Helical" evidence="7">
    <location>
        <begin position="140"/>
        <end position="161"/>
    </location>
</feature>
<evidence type="ECO:0000313" key="10">
    <source>
        <dbReference type="Proteomes" id="UP001148838"/>
    </source>
</evidence>
<comment type="subcellular location">
    <subcellularLocation>
        <location evidence="1">Membrane</location>
        <topology evidence="1">Multi-pass membrane protein</topology>
    </subcellularLocation>
</comment>
<feature type="domain" description="Major facilitator superfamily (MFS) profile" evidence="8">
    <location>
        <begin position="40"/>
        <end position="515"/>
    </location>
</feature>
<feature type="transmembrane region" description="Helical" evidence="7">
    <location>
        <begin position="428"/>
        <end position="450"/>
    </location>
</feature>
<dbReference type="SUPFAM" id="SSF103473">
    <property type="entry name" value="MFS general substrate transporter"/>
    <property type="match status" value="1"/>
</dbReference>
<feature type="transmembrane region" description="Helical" evidence="7">
    <location>
        <begin position="379"/>
        <end position="397"/>
    </location>
</feature>